<organism evidence="9 10">
    <name type="scientific">Kribbella deserti</name>
    <dbReference type="NCBI Taxonomy" id="1926257"/>
    <lineage>
        <taxon>Bacteria</taxon>
        <taxon>Bacillati</taxon>
        <taxon>Actinomycetota</taxon>
        <taxon>Actinomycetes</taxon>
        <taxon>Propionibacteriales</taxon>
        <taxon>Kribbellaceae</taxon>
        <taxon>Kribbella</taxon>
    </lineage>
</organism>
<reference evidence="9 10" key="1">
    <citation type="submission" date="2024-09" db="EMBL/GenBank/DDBJ databases">
        <authorList>
            <person name="Sun Q."/>
            <person name="Mori K."/>
        </authorList>
    </citation>
    <scope>NUCLEOTIDE SEQUENCE [LARGE SCALE GENOMIC DNA]</scope>
    <source>
        <strain evidence="9 10">CGMCC 1.15906</strain>
    </source>
</reference>
<evidence type="ECO:0000256" key="3">
    <source>
        <dbReference type="ARBA" id="ARBA00022756"/>
    </source>
</evidence>
<evidence type="ECO:0000259" key="8">
    <source>
        <dbReference type="Pfam" id="PF26519"/>
    </source>
</evidence>
<evidence type="ECO:0000256" key="5">
    <source>
        <dbReference type="ARBA" id="ARBA00093761"/>
    </source>
</evidence>
<accession>A0ABV6QZ26</accession>
<dbReference type="Pfam" id="PF26519">
    <property type="entry name" value="BsaP"/>
    <property type="match status" value="1"/>
</dbReference>
<protein>
    <recommendedName>
        <fullName evidence="7">Biotin synthase auxiliary protein</fullName>
    </recommendedName>
</protein>
<keyword evidence="4" id="KW-0408">Iron</keyword>
<dbReference type="InterPro" id="IPR058605">
    <property type="entry name" value="BsaP_C"/>
</dbReference>
<evidence type="ECO:0000256" key="7">
    <source>
        <dbReference type="ARBA" id="ARBA00093796"/>
    </source>
</evidence>
<sequence>MTVLYCGHCGESAAQGSHDACARALAMEPPRYCAQCRRRMIVQVHPMGWSARCSQHGDLSSDQLPTEQYEV</sequence>
<dbReference type="EMBL" id="JBHLTC010000040">
    <property type="protein sequence ID" value="MFC0628837.1"/>
    <property type="molecule type" value="Genomic_DNA"/>
</dbReference>
<evidence type="ECO:0000313" key="9">
    <source>
        <dbReference type="EMBL" id="MFC0628837.1"/>
    </source>
</evidence>
<comment type="similarity">
    <text evidence="6">Belongs to the BsaP family.</text>
</comment>
<keyword evidence="2" id="KW-0479">Metal-binding</keyword>
<evidence type="ECO:0000313" key="10">
    <source>
        <dbReference type="Proteomes" id="UP001589890"/>
    </source>
</evidence>
<evidence type="ECO:0000256" key="4">
    <source>
        <dbReference type="ARBA" id="ARBA00023004"/>
    </source>
</evidence>
<evidence type="ECO:0000256" key="6">
    <source>
        <dbReference type="ARBA" id="ARBA00093780"/>
    </source>
</evidence>
<gene>
    <name evidence="9" type="ORF">ACFFGN_32530</name>
</gene>
<name>A0ABV6QZ26_9ACTN</name>
<dbReference type="Proteomes" id="UP001589890">
    <property type="component" value="Unassembled WGS sequence"/>
</dbReference>
<proteinExistence type="inferred from homology"/>
<comment type="function">
    <text evidence="5">Required for the activity of the biotin synthase BioB.</text>
</comment>
<comment type="cofactor">
    <cofactor evidence="1">
        <name>iron-sulfur cluster</name>
        <dbReference type="ChEBI" id="CHEBI:30408"/>
    </cofactor>
</comment>
<keyword evidence="10" id="KW-1185">Reference proteome</keyword>
<keyword evidence="3" id="KW-0093">Biotin biosynthesis</keyword>
<evidence type="ECO:0000256" key="1">
    <source>
        <dbReference type="ARBA" id="ARBA00001915"/>
    </source>
</evidence>
<feature type="domain" description="Biotin synthase auxiliary protein C-terminal" evidence="8">
    <location>
        <begin position="40"/>
        <end position="65"/>
    </location>
</feature>
<dbReference type="RefSeq" id="WP_380056132.1">
    <property type="nucleotide sequence ID" value="NZ_JBHLTC010000040.1"/>
</dbReference>
<comment type="caution">
    <text evidence="9">The sequence shown here is derived from an EMBL/GenBank/DDBJ whole genome shotgun (WGS) entry which is preliminary data.</text>
</comment>
<evidence type="ECO:0000256" key="2">
    <source>
        <dbReference type="ARBA" id="ARBA00022723"/>
    </source>
</evidence>